<sequence>MEVEEATATPDEVECEAGELLEEEEEGQIVDDDEVEKEEASNEVMMAEEKENGGCEPGWSMGDEEGEIVDDDEPMEGSSVDLNHRKRRYSESEHAGSHSASPAPEDKRTAFEKFRNLSFSKKNPFADGSGRDTRTDSRSSRFRSDRDGGSRYRREDTREEEARRRDRRYDRERRDADDRLRGRGSGREANERESRRGHNSSANHPTYTPPSQSNSGYAGHVLPGSLWERIETFVQAPENQLSNLNDDDIYDKLIELLELQNEQTQFLKRREKQLDELRSSIDNEHEEIDRLKLDLPPDYFANQTNGNNDGCYADGLNNGPPTIPPDGPYANRNYQQIDGPPPNGQYPPLAPSLPSNVNGIRGYQPNVPPPSAPHIIPPVFNNPPPFDAARPPPPIVLDQIGAGNPSIPLVPDFSVPPPGFAPAPTMPLRTNSPDRFSSGSTYGNERFGRNSTETFNRDRYTAGDRFVNPTPTPLRNVVANVAPQNANSHSSNWSHSSYGEDDHSNKIQKDEGHSQSPQISSGGEPNRPMDEDHEPVSAPGSVISGVSGEYPNGGTSPSKEARKEGQPETYDVVSDDEDGAISA</sequence>
<gene>
    <name evidence="3" type="ORF">QR680_002116</name>
</gene>
<feature type="region of interest" description="Disordered" evidence="2">
    <location>
        <begin position="485"/>
        <end position="583"/>
    </location>
</feature>
<feature type="compositionally biased region" description="Acidic residues" evidence="2">
    <location>
        <begin position="573"/>
        <end position="583"/>
    </location>
</feature>
<dbReference type="EMBL" id="JAUCMV010000005">
    <property type="protein sequence ID" value="KAK0397415.1"/>
    <property type="molecule type" value="Genomic_DNA"/>
</dbReference>
<organism evidence="3 4">
    <name type="scientific">Steinernema hermaphroditum</name>
    <dbReference type="NCBI Taxonomy" id="289476"/>
    <lineage>
        <taxon>Eukaryota</taxon>
        <taxon>Metazoa</taxon>
        <taxon>Ecdysozoa</taxon>
        <taxon>Nematoda</taxon>
        <taxon>Chromadorea</taxon>
        <taxon>Rhabditida</taxon>
        <taxon>Tylenchina</taxon>
        <taxon>Panagrolaimomorpha</taxon>
        <taxon>Strongyloidoidea</taxon>
        <taxon>Steinernematidae</taxon>
        <taxon>Steinernema</taxon>
    </lineage>
</organism>
<feature type="compositionally biased region" description="Basic and acidic residues" evidence="2">
    <location>
        <begin position="498"/>
        <end position="513"/>
    </location>
</feature>
<keyword evidence="4" id="KW-1185">Reference proteome</keyword>
<feature type="compositionally biased region" description="Polar residues" evidence="2">
    <location>
        <begin position="514"/>
        <end position="523"/>
    </location>
</feature>
<name>A0AA39LHJ2_9BILA</name>
<evidence type="ECO:0000256" key="1">
    <source>
        <dbReference type="SAM" id="Coils"/>
    </source>
</evidence>
<keyword evidence="1" id="KW-0175">Coiled coil</keyword>
<feature type="compositionally biased region" description="Low complexity" evidence="2">
    <location>
        <begin position="485"/>
        <end position="497"/>
    </location>
</feature>
<feature type="region of interest" description="Disordered" evidence="2">
    <location>
        <begin position="427"/>
        <end position="455"/>
    </location>
</feature>
<evidence type="ECO:0000313" key="4">
    <source>
        <dbReference type="Proteomes" id="UP001175271"/>
    </source>
</evidence>
<feature type="compositionally biased region" description="Basic and acidic residues" evidence="2">
    <location>
        <begin position="104"/>
        <end position="115"/>
    </location>
</feature>
<feature type="compositionally biased region" description="Polar residues" evidence="2">
    <location>
        <begin position="428"/>
        <end position="454"/>
    </location>
</feature>
<feature type="compositionally biased region" description="Acidic residues" evidence="2">
    <location>
        <begin position="62"/>
        <end position="75"/>
    </location>
</feature>
<dbReference type="Proteomes" id="UP001175271">
    <property type="component" value="Unassembled WGS sequence"/>
</dbReference>
<evidence type="ECO:0000313" key="3">
    <source>
        <dbReference type="EMBL" id="KAK0397415.1"/>
    </source>
</evidence>
<protein>
    <submittedName>
        <fullName evidence="3">Uncharacterized protein</fullName>
    </submittedName>
</protein>
<feature type="compositionally biased region" description="Basic and acidic residues" evidence="2">
    <location>
        <begin position="129"/>
        <end position="196"/>
    </location>
</feature>
<comment type="caution">
    <text evidence="3">The sequence shown here is derived from an EMBL/GenBank/DDBJ whole genome shotgun (WGS) entry which is preliminary data.</text>
</comment>
<proteinExistence type="predicted"/>
<evidence type="ECO:0000256" key="2">
    <source>
        <dbReference type="SAM" id="MobiDB-lite"/>
    </source>
</evidence>
<feature type="region of interest" description="Disordered" evidence="2">
    <location>
        <begin position="1"/>
        <end position="220"/>
    </location>
</feature>
<feature type="compositionally biased region" description="Polar residues" evidence="2">
    <location>
        <begin position="199"/>
        <end position="216"/>
    </location>
</feature>
<dbReference type="AlphaFoldDB" id="A0AA39LHJ2"/>
<feature type="coiled-coil region" evidence="1">
    <location>
        <begin position="267"/>
        <end position="294"/>
    </location>
</feature>
<accession>A0AA39LHJ2</accession>
<feature type="compositionally biased region" description="Acidic residues" evidence="2">
    <location>
        <begin position="1"/>
        <end position="37"/>
    </location>
</feature>
<reference evidence="3" key="1">
    <citation type="submission" date="2023-06" db="EMBL/GenBank/DDBJ databases">
        <title>Genomic analysis of the entomopathogenic nematode Steinernema hermaphroditum.</title>
        <authorList>
            <person name="Schwarz E.M."/>
            <person name="Heppert J.K."/>
            <person name="Baniya A."/>
            <person name="Schwartz H.T."/>
            <person name="Tan C.-H."/>
            <person name="Antoshechkin I."/>
            <person name="Sternberg P.W."/>
            <person name="Goodrich-Blair H."/>
            <person name="Dillman A.R."/>
        </authorList>
    </citation>
    <scope>NUCLEOTIDE SEQUENCE</scope>
    <source>
        <strain evidence="3">PS9179</strain>
        <tissue evidence="3">Whole animal</tissue>
    </source>
</reference>